<accession>A0A812UHH9</accession>
<feature type="transmembrane region" description="Helical" evidence="1">
    <location>
        <begin position="193"/>
        <end position="214"/>
    </location>
</feature>
<evidence type="ECO:0000313" key="2">
    <source>
        <dbReference type="EMBL" id="CAE7567861.1"/>
    </source>
</evidence>
<keyword evidence="1" id="KW-0472">Membrane</keyword>
<dbReference type="EMBL" id="CAJNDS010002701">
    <property type="protein sequence ID" value="CAE7567861.1"/>
    <property type="molecule type" value="Genomic_DNA"/>
</dbReference>
<dbReference type="Proteomes" id="UP000604046">
    <property type="component" value="Unassembled WGS sequence"/>
</dbReference>
<proteinExistence type="predicted"/>
<name>A0A812UHH9_9DINO</name>
<organism evidence="2 3">
    <name type="scientific">Symbiodinium natans</name>
    <dbReference type="NCBI Taxonomy" id="878477"/>
    <lineage>
        <taxon>Eukaryota</taxon>
        <taxon>Sar</taxon>
        <taxon>Alveolata</taxon>
        <taxon>Dinophyceae</taxon>
        <taxon>Suessiales</taxon>
        <taxon>Symbiodiniaceae</taxon>
        <taxon>Symbiodinium</taxon>
    </lineage>
</organism>
<keyword evidence="3" id="KW-1185">Reference proteome</keyword>
<comment type="caution">
    <text evidence="2">The sequence shown here is derived from an EMBL/GenBank/DDBJ whole genome shotgun (WGS) entry which is preliminary data.</text>
</comment>
<evidence type="ECO:0000256" key="1">
    <source>
        <dbReference type="SAM" id="Phobius"/>
    </source>
</evidence>
<keyword evidence="1" id="KW-0812">Transmembrane</keyword>
<protein>
    <submittedName>
        <fullName evidence="2">Uncharacterized protein</fullName>
    </submittedName>
</protein>
<dbReference type="AlphaFoldDB" id="A0A812UHH9"/>
<evidence type="ECO:0000313" key="3">
    <source>
        <dbReference type="Proteomes" id="UP000604046"/>
    </source>
</evidence>
<gene>
    <name evidence="2" type="ORF">SNAT2548_LOCUS32230</name>
</gene>
<reference evidence="2" key="1">
    <citation type="submission" date="2021-02" db="EMBL/GenBank/DDBJ databases">
        <authorList>
            <person name="Dougan E. K."/>
            <person name="Rhodes N."/>
            <person name="Thang M."/>
            <person name="Chan C."/>
        </authorList>
    </citation>
    <scope>NUCLEOTIDE SEQUENCE</scope>
</reference>
<sequence>MPQVTTDLCNLHLRLPVWLSRQSLCDVGNPSPGAVTGAHMLLPSLACWLRPLTGRLCVPVCARDLIVPETCKYQGAAFGCCVDSCAGRACSLWLQSSLHSNPLLAPLASAFDLWLACVNAFSWVFFGARCSTPLRLFSLFGSSLSQLARWRLSIVHGPLRAPCLAEANLGSVMALVGAWLWRSLVGAEHGAVGVLLSWGACATAGLIALLFRAWPVKGGRCNMDPALRFVRSLLGPCFCMWICADFASPAAAAAGGPFVGPMLTHPVPCVDQAASVGNDLFKSGNEHVGPPEHGVSFAFRSWHGLVLCNARAFGLAQCK</sequence>
<keyword evidence="1" id="KW-1133">Transmembrane helix</keyword>